<organism evidence="6 7">
    <name type="scientific">Cloeon dipterum</name>
    <dbReference type="NCBI Taxonomy" id="197152"/>
    <lineage>
        <taxon>Eukaryota</taxon>
        <taxon>Metazoa</taxon>
        <taxon>Ecdysozoa</taxon>
        <taxon>Arthropoda</taxon>
        <taxon>Hexapoda</taxon>
        <taxon>Insecta</taxon>
        <taxon>Pterygota</taxon>
        <taxon>Palaeoptera</taxon>
        <taxon>Ephemeroptera</taxon>
        <taxon>Pisciforma</taxon>
        <taxon>Baetidae</taxon>
        <taxon>Cloeon</taxon>
    </lineage>
</organism>
<keyword evidence="3 5" id="KW-1133">Transmembrane helix</keyword>
<dbReference type="AlphaFoldDB" id="A0A8S1CY05"/>
<feature type="transmembrane region" description="Helical" evidence="5">
    <location>
        <begin position="166"/>
        <end position="187"/>
    </location>
</feature>
<dbReference type="SUPFAM" id="SSF103473">
    <property type="entry name" value="MFS general substrate transporter"/>
    <property type="match status" value="1"/>
</dbReference>
<keyword evidence="2 5" id="KW-0812">Transmembrane</keyword>
<dbReference type="EMBL" id="CADEPI010000079">
    <property type="protein sequence ID" value="CAB3372973.1"/>
    <property type="molecule type" value="Genomic_DNA"/>
</dbReference>
<feature type="transmembrane region" description="Helical" evidence="5">
    <location>
        <begin position="193"/>
        <end position="212"/>
    </location>
</feature>
<feature type="transmembrane region" description="Helical" evidence="5">
    <location>
        <begin position="358"/>
        <end position="380"/>
    </location>
</feature>
<feature type="transmembrane region" description="Helical" evidence="5">
    <location>
        <begin position="455"/>
        <end position="478"/>
    </location>
</feature>
<feature type="transmembrane region" description="Helical" evidence="5">
    <location>
        <begin position="387"/>
        <end position="407"/>
    </location>
</feature>
<dbReference type="InterPro" id="IPR005828">
    <property type="entry name" value="MFS_sugar_transport-like"/>
</dbReference>
<sequence>MVPAAAADPVSVAIGDFGAWQARSLLLLFLVKIPAGWHMLSILFLAPFPETFGGSYICARDDDPANLSLADWIQTKHPVDQRYPSGFNPCYVYSNAINESTAANAYNVEKCEKFEFFVDLPTMVTEWSLVCERSVLVSLIQSLYIFGTAIGGVVTFFSLKIISPKTLIMVGTALQVSAGIAGALQPIFEVHCLLKLLIGLGTCLMFTAANQIIVDISTGWRKTVFSVSFEFFWSVGVITLGWLDAAADSWSTLHLTFSIPSIIFILIWSFFPESPRWLIAHGRFDNADNLLKFVANYNGRDLPEDFTTKKPLIASPGSTICQKLPKFRVFCLQIMWIGTVVHYYGALYNIRNVGGPTLPIRTSFAGAAEIIGTVIGLFLLLKSKHKFGTLSLLLLIGGTSCATSFAIPPNASGSTSGWTMLGLAIVGRISVASSLAVMTNGSLELLPGDRRPTVGLAMVTVARLLLMTAPFLSTLAFYGESITLTFHGCLASIAAFGAFGIFLTAEWRGLQELLSKKVFNPQEEPKSRSSEDDIVVCTYFNPQCEEFITSISA</sequence>
<feature type="transmembrane region" description="Helical" evidence="5">
    <location>
        <begin position="419"/>
        <end position="443"/>
    </location>
</feature>
<accession>A0A8S1CY05</accession>
<comment type="caution">
    <text evidence="6">The sequence shown here is derived from an EMBL/GenBank/DDBJ whole genome shotgun (WGS) entry which is preliminary data.</text>
</comment>
<feature type="transmembrane region" description="Helical" evidence="5">
    <location>
        <begin position="249"/>
        <end position="271"/>
    </location>
</feature>
<reference evidence="6 7" key="1">
    <citation type="submission" date="2020-04" db="EMBL/GenBank/DDBJ databases">
        <authorList>
            <person name="Alioto T."/>
            <person name="Alioto T."/>
            <person name="Gomez Garrido J."/>
        </authorList>
    </citation>
    <scope>NUCLEOTIDE SEQUENCE [LARGE SCALE GENOMIC DNA]</scope>
</reference>
<keyword evidence="7" id="KW-1185">Reference proteome</keyword>
<evidence type="ECO:0000256" key="4">
    <source>
        <dbReference type="ARBA" id="ARBA00023136"/>
    </source>
</evidence>
<feature type="transmembrane region" description="Helical" evidence="5">
    <location>
        <begin position="135"/>
        <end position="159"/>
    </location>
</feature>
<dbReference type="GO" id="GO:0022857">
    <property type="term" value="F:transmembrane transporter activity"/>
    <property type="evidence" value="ECO:0007669"/>
    <property type="project" value="InterPro"/>
</dbReference>
<protein>
    <recommendedName>
        <fullName evidence="8">Major facilitator superfamily (MFS) profile domain-containing protein</fullName>
    </recommendedName>
</protein>
<name>A0A8S1CY05_9INSE</name>
<proteinExistence type="predicted"/>
<dbReference type="InterPro" id="IPR036259">
    <property type="entry name" value="MFS_trans_sf"/>
</dbReference>
<evidence type="ECO:0008006" key="8">
    <source>
        <dbReference type="Google" id="ProtNLM"/>
    </source>
</evidence>
<evidence type="ECO:0000313" key="6">
    <source>
        <dbReference type="EMBL" id="CAB3372973.1"/>
    </source>
</evidence>
<feature type="transmembrane region" description="Helical" evidence="5">
    <location>
        <begin position="25"/>
        <end position="46"/>
    </location>
</feature>
<evidence type="ECO:0000313" key="7">
    <source>
        <dbReference type="Proteomes" id="UP000494165"/>
    </source>
</evidence>
<dbReference type="OrthoDB" id="3936150at2759"/>
<dbReference type="Gene3D" id="1.20.1250.20">
    <property type="entry name" value="MFS general substrate transporter like domains"/>
    <property type="match status" value="1"/>
</dbReference>
<feature type="transmembrane region" description="Helical" evidence="5">
    <location>
        <begin position="327"/>
        <end position="346"/>
    </location>
</feature>
<dbReference type="GO" id="GO:0016020">
    <property type="term" value="C:membrane"/>
    <property type="evidence" value="ECO:0007669"/>
    <property type="project" value="UniProtKB-SubCell"/>
</dbReference>
<comment type="subcellular location">
    <subcellularLocation>
        <location evidence="1">Membrane</location>
        <topology evidence="1">Multi-pass membrane protein</topology>
    </subcellularLocation>
</comment>
<evidence type="ECO:0000256" key="5">
    <source>
        <dbReference type="SAM" id="Phobius"/>
    </source>
</evidence>
<dbReference type="Proteomes" id="UP000494165">
    <property type="component" value="Unassembled WGS sequence"/>
</dbReference>
<feature type="transmembrane region" description="Helical" evidence="5">
    <location>
        <begin position="484"/>
        <end position="507"/>
    </location>
</feature>
<evidence type="ECO:0000256" key="1">
    <source>
        <dbReference type="ARBA" id="ARBA00004141"/>
    </source>
</evidence>
<evidence type="ECO:0000256" key="3">
    <source>
        <dbReference type="ARBA" id="ARBA00022989"/>
    </source>
</evidence>
<gene>
    <name evidence="6" type="ORF">CLODIP_2_CD12577</name>
</gene>
<feature type="transmembrane region" description="Helical" evidence="5">
    <location>
        <begin position="224"/>
        <end position="243"/>
    </location>
</feature>
<keyword evidence="4 5" id="KW-0472">Membrane</keyword>
<dbReference type="Pfam" id="PF00083">
    <property type="entry name" value="Sugar_tr"/>
    <property type="match status" value="1"/>
</dbReference>
<evidence type="ECO:0000256" key="2">
    <source>
        <dbReference type="ARBA" id="ARBA00022692"/>
    </source>
</evidence>
<dbReference type="PANTHER" id="PTHR24064">
    <property type="entry name" value="SOLUTE CARRIER FAMILY 22 MEMBER"/>
    <property type="match status" value="1"/>
</dbReference>